<accession>A0AAN8SSM0</accession>
<feature type="domain" description="SWIM-type" evidence="6">
    <location>
        <begin position="488"/>
        <end position="520"/>
    </location>
</feature>
<dbReference type="AlphaFoldDB" id="A0AAN8SSM0"/>
<keyword evidence="8" id="KW-1185">Reference proteome</keyword>
<evidence type="ECO:0000313" key="8">
    <source>
        <dbReference type="Proteomes" id="UP001371456"/>
    </source>
</evidence>
<organism evidence="7 8">
    <name type="scientific">Solanum bulbocastanum</name>
    <name type="common">Wild potato</name>
    <dbReference type="NCBI Taxonomy" id="147425"/>
    <lineage>
        <taxon>Eukaryota</taxon>
        <taxon>Viridiplantae</taxon>
        <taxon>Streptophyta</taxon>
        <taxon>Embryophyta</taxon>
        <taxon>Tracheophyta</taxon>
        <taxon>Spermatophyta</taxon>
        <taxon>Magnoliopsida</taxon>
        <taxon>eudicotyledons</taxon>
        <taxon>Gunneridae</taxon>
        <taxon>Pentapetalae</taxon>
        <taxon>asterids</taxon>
        <taxon>lamiids</taxon>
        <taxon>Solanales</taxon>
        <taxon>Solanaceae</taxon>
        <taxon>Solanoideae</taxon>
        <taxon>Solaneae</taxon>
        <taxon>Solanum</taxon>
    </lineage>
</organism>
<dbReference type="InterPro" id="IPR006564">
    <property type="entry name" value="Znf_PMZ"/>
</dbReference>
<protein>
    <recommendedName>
        <fullName evidence="6">SWIM-type domain-containing protein</fullName>
    </recommendedName>
</protein>
<dbReference type="Pfam" id="PF10551">
    <property type="entry name" value="MULE"/>
    <property type="match status" value="1"/>
</dbReference>
<evidence type="ECO:0000259" key="6">
    <source>
        <dbReference type="PROSITE" id="PS50966"/>
    </source>
</evidence>
<proteinExistence type="predicted"/>
<reference evidence="7 8" key="1">
    <citation type="submission" date="2024-02" db="EMBL/GenBank/DDBJ databases">
        <title>de novo genome assembly of Solanum bulbocastanum strain 11H21.</title>
        <authorList>
            <person name="Hosaka A.J."/>
        </authorList>
    </citation>
    <scope>NUCLEOTIDE SEQUENCE [LARGE SCALE GENOMIC DNA]</scope>
    <source>
        <tissue evidence="7">Young leaves</tissue>
    </source>
</reference>
<evidence type="ECO:0000256" key="4">
    <source>
        <dbReference type="PROSITE-ProRule" id="PRU00325"/>
    </source>
</evidence>
<evidence type="ECO:0000256" key="5">
    <source>
        <dbReference type="SAM" id="MobiDB-lite"/>
    </source>
</evidence>
<evidence type="ECO:0000256" key="3">
    <source>
        <dbReference type="ARBA" id="ARBA00022833"/>
    </source>
</evidence>
<dbReference type="PANTHER" id="PTHR31973">
    <property type="entry name" value="POLYPROTEIN, PUTATIVE-RELATED"/>
    <property type="match status" value="1"/>
</dbReference>
<keyword evidence="2 4" id="KW-0863">Zinc-finger</keyword>
<feature type="region of interest" description="Disordered" evidence="5">
    <location>
        <begin position="572"/>
        <end position="591"/>
    </location>
</feature>
<dbReference type="GO" id="GO:0008270">
    <property type="term" value="F:zinc ion binding"/>
    <property type="evidence" value="ECO:0007669"/>
    <property type="project" value="UniProtKB-KW"/>
</dbReference>
<dbReference type="PANTHER" id="PTHR31973:SF191">
    <property type="entry name" value="OS05G0489400 PROTEIN"/>
    <property type="match status" value="1"/>
</dbReference>
<sequence length="684" mass="78786">MEVGVASNMLAMFPNDTQENDCATSDEELMSLHGNSDDENLKRSTVFNPTRDLKDPKFKFTLNMIFSNSKEFKSRAICKVSSCKWFIFASKSNQDEPFKIKTIGPDHSCGKQRDNKTIDSGFLAKKYVEEFRINPSWGVKEFQTHVMRTHNCTITRTQAYMAKRKALDLITGTKEEQFDMLWDYCAELRRSNPGTTCILKLDENPKTMVNGRQRFLRLYICFAACKQGFLAGCRPIIGVDGCHLKGHQKGSQLLTAAGIDGNDNIYPIAFAIVEGELKETWKWFLTLLDEDLGISQNPFAWTFISDKQKGLIPAFYEMMPNVAHKFCVRHLHNNFKTEGFGGQELKDILWKAARATTEPEFSKYMKQMEKIDSKASEWVINKPPSHWSRAFFSSFPKCDVLLNNLCESFNNVLLHVRDKYNWTMIESIRIYMMSKLQQNRDKMMKYCQRICPKIMLKLEKNKAKAAECIATKSDQFHYQIEDIYLRLFSVDLKEKTCSCRRWDLTEIPCNHAIAAIWVKKDEPEIYVHKCYTVDQYMKSYSPSILPIVSIEQWPKTGIEPPLPPLYKVQPRRPRKLRKRGIDETTKKESDSRNLTLLKASRKGRKKKCGSCGTLGHNSRKFPILMGRIHFEVQQQQIHQQVGKEGLSTPNNATEGSSTIIESATSMQSNSFIAEQIVITFLVIY</sequence>
<comment type="caution">
    <text evidence="7">The sequence shown here is derived from an EMBL/GenBank/DDBJ whole genome shotgun (WGS) entry which is preliminary data.</text>
</comment>
<dbReference type="InterPro" id="IPR018289">
    <property type="entry name" value="MULE_transposase_dom"/>
</dbReference>
<dbReference type="Pfam" id="PF04434">
    <property type="entry name" value="SWIM"/>
    <property type="match status" value="1"/>
</dbReference>
<gene>
    <name evidence="7" type="ORF">RDI58_028852</name>
</gene>
<evidence type="ECO:0000256" key="1">
    <source>
        <dbReference type="ARBA" id="ARBA00022723"/>
    </source>
</evidence>
<feature type="compositionally biased region" description="Basic and acidic residues" evidence="5">
    <location>
        <begin position="579"/>
        <end position="591"/>
    </location>
</feature>
<evidence type="ECO:0000313" key="7">
    <source>
        <dbReference type="EMBL" id="KAK6773614.1"/>
    </source>
</evidence>
<keyword evidence="3" id="KW-0862">Zinc</keyword>
<dbReference type="PROSITE" id="PS50966">
    <property type="entry name" value="ZF_SWIM"/>
    <property type="match status" value="1"/>
</dbReference>
<evidence type="ECO:0000256" key="2">
    <source>
        <dbReference type="ARBA" id="ARBA00022771"/>
    </source>
</evidence>
<name>A0AAN8SSM0_SOLBU</name>
<dbReference type="InterPro" id="IPR007527">
    <property type="entry name" value="Znf_SWIM"/>
</dbReference>
<dbReference type="Proteomes" id="UP001371456">
    <property type="component" value="Unassembled WGS sequence"/>
</dbReference>
<keyword evidence="1" id="KW-0479">Metal-binding</keyword>
<dbReference type="EMBL" id="JBANQN010000012">
    <property type="protein sequence ID" value="KAK6773614.1"/>
    <property type="molecule type" value="Genomic_DNA"/>
</dbReference>
<dbReference type="SMART" id="SM00575">
    <property type="entry name" value="ZnF_PMZ"/>
    <property type="match status" value="1"/>
</dbReference>